<dbReference type="InterPro" id="IPR019188">
    <property type="entry name" value="SNAPC1"/>
</dbReference>
<dbReference type="GO" id="GO:0043565">
    <property type="term" value="F:sequence-specific DNA binding"/>
    <property type="evidence" value="ECO:0000318"/>
    <property type="project" value="GO_Central"/>
</dbReference>
<dbReference type="Gramene" id="Manes.06G047300.1.v8.1">
    <property type="protein sequence ID" value="Manes.06G047300.1.v8.1.CDS"/>
    <property type="gene ID" value="Manes.06G047300.v8.1"/>
</dbReference>
<dbReference type="STRING" id="3983.A0A251KLY0"/>
<dbReference type="EMBL" id="CM004392">
    <property type="protein sequence ID" value="OAY47035.1"/>
    <property type="molecule type" value="Genomic_DNA"/>
</dbReference>
<reference evidence="2 3" key="1">
    <citation type="submission" date="2016-02" db="EMBL/GenBank/DDBJ databases">
        <title>WGS assembly of Manihot esculenta.</title>
        <authorList>
            <person name="Bredeson J.V."/>
            <person name="Prochnik S.E."/>
            <person name="Lyons J.B."/>
            <person name="Schmutz J."/>
            <person name="Grimwood J."/>
            <person name="Vrebalov J."/>
            <person name="Bart R.S."/>
            <person name="Amuge T."/>
            <person name="Ferguson M.E."/>
            <person name="Green R."/>
            <person name="Putnam N."/>
            <person name="Stites J."/>
            <person name="Rounsley S."/>
            <person name="Rokhsar D.S."/>
        </authorList>
    </citation>
    <scope>NUCLEOTIDE SEQUENCE [LARGE SCALE GENOMIC DNA]</scope>
    <source>
        <strain evidence="3">cv. AM560-2</strain>
        <tissue evidence="2">Leaf</tissue>
    </source>
</reference>
<dbReference type="Pfam" id="PF09808">
    <property type="entry name" value="SNAPC1"/>
    <property type="match status" value="1"/>
</dbReference>
<dbReference type="Gramene" id="Manes.06G047300.5.v8.1">
    <property type="protein sequence ID" value="Manes.06G047300.5.v8.1.CDS"/>
    <property type="gene ID" value="Manes.06G047300.v8.1"/>
</dbReference>
<dbReference type="EMBL" id="CM004392">
    <property type="protein sequence ID" value="OAY47033.1"/>
    <property type="molecule type" value="Genomic_DNA"/>
</dbReference>
<feature type="region of interest" description="Disordered" evidence="1">
    <location>
        <begin position="284"/>
        <end position="317"/>
    </location>
</feature>
<dbReference type="EMBL" id="CM004392">
    <property type="protein sequence ID" value="OAY47034.1"/>
    <property type="molecule type" value="Genomic_DNA"/>
</dbReference>
<accession>A0A251KLY0</accession>
<dbReference type="GO" id="GO:0019185">
    <property type="term" value="C:snRNA-activating protein complex"/>
    <property type="evidence" value="ECO:0000318"/>
    <property type="project" value="GO_Central"/>
</dbReference>
<evidence type="ECO:0000256" key="1">
    <source>
        <dbReference type="SAM" id="MobiDB-lite"/>
    </source>
</evidence>
<dbReference type="PANTHER" id="PTHR15131:SF3">
    <property type="entry name" value="SNRNA-ACTIVATING PROTEIN COMPLEX SUBUNIT 1"/>
    <property type="match status" value="1"/>
</dbReference>
<dbReference type="OMA" id="ADFKRVW"/>
<evidence type="ECO:0008006" key="4">
    <source>
        <dbReference type="Google" id="ProtNLM"/>
    </source>
</evidence>
<dbReference type="AlphaFoldDB" id="A0A251KLY0"/>
<gene>
    <name evidence="2" type="ORF">MANES_06G047300</name>
</gene>
<dbReference type="Proteomes" id="UP000091857">
    <property type="component" value="Chromosome 6"/>
</dbReference>
<dbReference type="Gramene" id="Manes.06G047300.7.v8.1">
    <property type="protein sequence ID" value="Manes.06G047300.7.v8.1.CDS"/>
    <property type="gene ID" value="Manes.06G047300.v8.1"/>
</dbReference>
<dbReference type="Gramene" id="Manes.06G047300.6.v8.1">
    <property type="protein sequence ID" value="Manes.06G047300.6.v8.1.CDS"/>
    <property type="gene ID" value="Manes.06G047300.v8.1"/>
</dbReference>
<protein>
    <recommendedName>
        <fullName evidence="4">Small nuclear RNA activating complex polypeptide 1</fullName>
    </recommendedName>
</protein>
<keyword evidence="3" id="KW-1185">Reference proteome</keyword>
<dbReference type="GO" id="GO:0042796">
    <property type="term" value="P:snRNA transcription by RNA polymerase III"/>
    <property type="evidence" value="ECO:0000318"/>
    <property type="project" value="GO_Central"/>
</dbReference>
<organism evidence="2 3">
    <name type="scientific">Manihot esculenta</name>
    <name type="common">Cassava</name>
    <name type="synonym">Jatropha manihot</name>
    <dbReference type="NCBI Taxonomy" id="3983"/>
    <lineage>
        <taxon>Eukaryota</taxon>
        <taxon>Viridiplantae</taxon>
        <taxon>Streptophyta</taxon>
        <taxon>Embryophyta</taxon>
        <taxon>Tracheophyta</taxon>
        <taxon>Spermatophyta</taxon>
        <taxon>Magnoliopsida</taxon>
        <taxon>eudicotyledons</taxon>
        <taxon>Gunneridae</taxon>
        <taxon>Pentapetalae</taxon>
        <taxon>rosids</taxon>
        <taxon>fabids</taxon>
        <taxon>Malpighiales</taxon>
        <taxon>Euphorbiaceae</taxon>
        <taxon>Crotonoideae</taxon>
        <taxon>Manihoteae</taxon>
        <taxon>Manihot</taxon>
    </lineage>
</organism>
<dbReference type="PANTHER" id="PTHR15131">
    <property type="entry name" value="SMALL NUCLEAR RNA ACTIVATING COMPLEX, POLYPEPTIDE 1"/>
    <property type="match status" value="1"/>
</dbReference>
<sequence>MGLSPFKQDIDELINEFVEGESTTLADMKKVWLSRKFTYIFDAIPSTNTAFYMQSLYAHTISYMVGTGSLSKRLGALYCLYCLYETQPFKPPFKIYLSLGELKKIKALVVDAKEKSIKVVPTLVNRMLEKNVFLFGSVDLNAGSFSQTVNQLTELQNARVQLAYKKLFANTRIEQFLDMDMGAELDYNTLKKMSTEYAEAKKQAIQEASKVVDIQNIQHISNDKELIGDAVENITGNWNVQKEAFYQQTGLNQHTTLVERQQLENQGKQEDDEFGHHLELQLVEDESHQQKQEDDEFSSQLELQLVEDGPQQKQEDDEFDQLEMELFGDE</sequence>
<dbReference type="OrthoDB" id="20127at2759"/>
<evidence type="ECO:0000313" key="2">
    <source>
        <dbReference type="EMBL" id="OAY47033.1"/>
    </source>
</evidence>
<dbReference type="GO" id="GO:0042795">
    <property type="term" value="P:snRNA transcription by RNA polymerase II"/>
    <property type="evidence" value="ECO:0000318"/>
    <property type="project" value="GO_Central"/>
</dbReference>
<name>A0A251KLY0_MANES</name>
<evidence type="ECO:0000313" key="3">
    <source>
        <dbReference type="Proteomes" id="UP000091857"/>
    </source>
</evidence>
<proteinExistence type="predicted"/>